<dbReference type="OrthoDB" id="8716700at2"/>
<name>A0A364NPP8_9GAMM</name>
<dbReference type="RefSeq" id="WP_112158453.1">
    <property type="nucleotide sequence ID" value="NZ_QKRX01000003.1"/>
</dbReference>
<sequence>MTSPFIQIRTAAPNTPIRALVLDSPHSGTHYPSDFDYAVALQDLRQAEDTHVDTLFSFAPSLGVTLLDALFPRSYIDLNRSSGDIDEALLSTHWPEPIQASDKARLGKGLVWRMLDDGQIIYNRMLSVDEVRYRIHTYWVPYHQALKQLLNDTYQQHQCVMHINCHSMPSIADVYSTEHPGLEHPDIVLGDRDGSTADPRITDFLRNAFSELGYTCWVNHPYKGVELVKAYSDPAQNKHSIQLEINRRLYLNEATRELLPEYRGLQTHLQQILLALDQYIHDYFIP</sequence>
<dbReference type="Gene3D" id="3.40.630.40">
    <property type="entry name" value="Zn-dependent exopeptidases"/>
    <property type="match status" value="1"/>
</dbReference>
<reference evidence="1 2" key="1">
    <citation type="submission" date="2018-06" db="EMBL/GenBank/DDBJ databases">
        <title>Nitrincola tibetense sp. nov., isolated from Lake XuguoCo on Tibetan Plateau.</title>
        <authorList>
            <person name="Xing P."/>
        </authorList>
    </citation>
    <scope>NUCLEOTIDE SEQUENCE [LARGE SCALE GENOMIC DNA]</scope>
    <source>
        <strain evidence="2">xg18</strain>
    </source>
</reference>
<dbReference type="GO" id="GO:0016787">
    <property type="term" value="F:hydrolase activity"/>
    <property type="evidence" value="ECO:0007669"/>
    <property type="project" value="UniProtKB-KW"/>
</dbReference>
<evidence type="ECO:0000313" key="2">
    <source>
        <dbReference type="Proteomes" id="UP000250744"/>
    </source>
</evidence>
<keyword evidence="2" id="KW-1185">Reference proteome</keyword>
<dbReference type="EMBL" id="QKRX01000003">
    <property type="protein sequence ID" value="RAU19066.1"/>
    <property type="molecule type" value="Genomic_DNA"/>
</dbReference>
<evidence type="ECO:0000313" key="1">
    <source>
        <dbReference type="EMBL" id="RAU19066.1"/>
    </source>
</evidence>
<accession>A0A364NPP8</accession>
<dbReference type="SUPFAM" id="SSF53187">
    <property type="entry name" value="Zn-dependent exopeptidases"/>
    <property type="match status" value="1"/>
</dbReference>
<protein>
    <submittedName>
        <fullName evidence="1">N-formylglutamate amidohydrolase</fullName>
    </submittedName>
</protein>
<gene>
    <name evidence="1" type="ORF">DN062_06235</name>
</gene>
<dbReference type="AlphaFoldDB" id="A0A364NPP8"/>
<dbReference type="InterPro" id="IPR007709">
    <property type="entry name" value="N-FG_amidohydro"/>
</dbReference>
<proteinExistence type="predicted"/>
<dbReference type="Proteomes" id="UP000250744">
    <property type="component" value="Unassembled WGS sequence"/>
</dbReference>
<organism evidence="1 2">
    <name type="scientific">Nitrincola tibetensis</name>
    <dbReference type="NCBI Taxonomy" id="2219697"/>
    <lineage>
        <taxon>Bacteria</taxon>
        <taxon>Pseudomonadati</taxon>
        <taxon>Pseudomonadota</taxon>
        <taxon>Gammaproteobacteria</taxon>
        <taxon>Oceanospirillales</taxon>
        <taxon>Oceanospirillaceae</taxon>
        <taxon>Nitrincola</taxon>
    </lineage>
</organism>
<comment type="caution">
    <text evidence="1">The sequence shown here is derived from an EMBL/GenBank/DDBJ whole genome shotgun (WGS) entry which is preliminary data.</text>
</comment>
<dbReference type="Pfam" id="PF05013">
    <property type="entry name" value="FGase"/>
    <property type="match status" value="1"/>
</dbReference>
<keyword evidence="1" id="KW-0378">Hydrolase</keyword>